<evidence type="ECO:0000313" key="1">
    <source>
        <dbReference type="EMBL" id="EDX73765.1"/>
    </source>
</evidence>
<proteinExistence type="predicted"/>
<evidence type="ECO:0000313" key="2">
    <source>
        <dbReference type="Proteomes" id="UP000003835"/>
    </source>
</evidence>
<keyword evidence="2" id="KW-1185">Reference proteome</keyword>
<sequence length="62" mass="6678">MGLRNKSIVGAGLDAQVCNSPITAQQNPPLFNCNCRDVIVGMGLDTQISGSERLLRLHKLRG</sequence>
<dbReference type="EMBL" id="DS989856">
    <property type="protein sequence ID" value="EDX73765.1"/>
    <property type="molecule type" value="Genomic_DNA"/>
</dbReference>
<gene>
    <name evidence="1" type="ORF">MC7420_6813</name>
</gene>
<organism evidence="1 2">
    <name type="scientific">Coleofasciculus chthonoplastes PCC 7420</name>
    <dbReference type="NCBI Taxonomy" id="118168"/>
    <lineage>
        <taxon>Bacteria</taxon>
        <taxon>Bacillati</taxon>
        <taxon>Cyanobacteriota</taxon>
        <taxon>Cyanophyceae</taxon>
        <taxon>Coleofasciculales</taxon>
        <taxon>Coleofasciculaceae</taxon>
        <taxon>Coleofasciculus</taxon>
    </lineage>
</organism>
<reference evidence="1 2" key="1">
    <citation type="submission" date="2008-07" db="EMBL/GenBank/DDBJ databases">
        <authorList>
            <person name="Tandeau de Marsac N."/>
            <person name="Ferriera S."/>
            <person name="Johnson J."/>
            <person name="Kravitz S."/>
            <person name="Beeson K."/>
            <person name="Sutton G."/>
            <person name="Rogers Y.-H."/>
            <person name="Friedman R."/>
            <person name="Frazier M."/>
            <person name="Venter J.C."/>
        </authorList>
    </citation>
    <scope>NUCLEOTIDE SEQUENCE [LARGE SCALE GENOMIC DNA]</scope>
    <source>
        <strain evidence="1 2">PCC 7420</strain>
    </source>
</reference>
<accession>B4VWK1</accession>
<dbReference type="AlphaFoldDB" id="B4VWK1"/>
<protein>
    <submittedName>
        <fullName evidence="1">Uncharacterized protein</fullName>
    </submittedName>
</protein>
<dbReference type="HOGENOM" id="CLU_2896327_0_0_3"/>
<dbReference type="Proteomes" id="UP000003835">
    <property type="component" value="Unassembled WGS sequence"/>
</dbReference>
<name>B4VWK1_9CYAN</name>